<feature type="compositionally biased region" description="Pro residues" evidence="1">
    <location>
        <begin position="18"/>
        <end position="32"/>
    </location>
</feature>
<dbReference type="AlphaFoldDB" id="A0A0L0DCX3"/>
<proteinExistence type="predicted"/>
<dbReference type="RefSeq" id="XP_013757021.1">
    <property type="nucleotide sequence ID" value="XM_013901567.1"/>
</dbReference>
<accession>A0A0L0DCX3</accession>
<evidence type="ECO:0000256" key="1">
    <source>
        <dbReference type="SAM" id="MobiDB-lite"/>
    </source>
</evidence>
<gene>
    <name evidence="2" type="ORF">AMSG_06326</name>
</gene>
<feature type="region of interest" description="Disordered" evidence="1">
    <location>
        <begin position="1"/>
        <end position="130"/>
    </location>
</feature>
<dbReference type="Proteomes" id="UP000054408">
    <property type="component" value="Unassembled WGS sequence"/>
</dbReference>
<feature type="compositionally biased region" description="Low complexity" evidence="1">
    <location>
        <begin position="90"/>
        <end position="106"/>
    </location>
</feature>
<protein>
    <submittedName>
        <fullName evidence="2">Uncharacterized protein</fullName>
    </submittedName>
</protein>
<dbReference type="EMBL" id="GL349460">
    <property type="protein sequence ID" value="KNC50184.1"/>
    <property type="molecule type" value="Genomic_DNA"/>
</dbReference>
<dbReference type="GeneID" id="25565510"/>
<feature type="compositionally biased region" description="Basic and acidic residues" evidence="1">
    <location>
        <begin position="108"/>
        <end position="118"/>
    </location>
</feature>
<sequence>MDSAVAQHVVGLRIDPTTPTPTTPTTPTPTTPTTPATPSSSMSAMSRACSGLRRSPSRTAPRTTLGSLRRAQTASEAELRPVVWGETPGSPLASRLAPSPRASALPVRKSDDRCDHSPARPPRLSASPMPAWVRNGVSPLKQAAMELLGEQAEMLAAADERLHTLRAAYQAEKDDVLDVAHLLDTHPPRSAAAFGSGSPASLSIEALSCDSRLQAALVASPVEGMDAASGTPHAHRLRRELPASLASPRSPLGLSSRCSSWCLGVAPRLPPPPTRSPVADLLANAAADREHTENRLIYLKRREMHGR</sequence>
<organism evidence="2 3">
    <name type="scientific">Thecamonas trahens ATCC 50062</name>
    <dbReference type="NCBI Taxonomy" id="461836"/>
    <lineage>
        <taxon>Eukaryota</taxon>
        <taxon>Apusozoa</taxon>
        <taxon>Apusomonadida</taxon>
        <taxon>Apusomonadidae</taxon>
        <taxon>Thecamonas</taxon>
    </lineage>
</organism>
<evidence type="ECO:0000313" key="3">
    <source>
        <dbReference type="Proteomes" id="UP000054408"/>
    </source>
</evidence>
<evidence type="ECO:0000313" key="2">
    <source>
        <dbReference type="EMBL" id="KNC50184.1"/>
    </source>
</evidence>
<feature type="compositionally biased region" description="Low complexity" evidence="1">
    <location>
        <begin position="33"/>
        <end position="64"/>
    </location>
</feature>
<name>A0A0L0DCX3_THETB</name>
<reference evidence="2 3" key="1">
    <citation type="submission" date="2010-05" db="EMBL/GenBank/DDBJ databases">
        <title>The Genome Sequence of Thecamonas trahens ATCC 50062.</title>
        <authorList>
            <consortium name="The Broad Institute Genome Sequencing Platform"/>
            <person name="Russ C."/>
            <person name="Cuomo C."/>
            <person name="Shea T."/>
            <person name="Young S.K."/>
            <person name="Zeng Q."/>
            <person name="Koehrsen M."/>
            <person name="Haas B."/>
            <person name="Borodovsky M."/>
            <person name="Guigo R."/>
            <person name="Alvarado L."/>
            <person name="Berlin A."/>
            <person name="Bochicchio J."/>
            <person name="Borenstein D."/>
            <person name="Chapman S."/>
            <person name="Chen Z."/>
            <person name="Freedman E."/>
            <person name="Gellesch M."/>
            <person name="Goldberg J."/>
            <person name="Griggs A."/>
            <person name="Gujja S."/>
            <person name="Heilman E."/>
            <person name="Heiman D."/>
            <person name="Hepburn T."/>
            <person name="Howarth C."/>
            <person name="Jen D."/>
            <person name="Larson L."/>
            <person name="Mehta T."/>
            <person name="Park D."/>
            <person name="Pearson M."/>
            <person name="Roberts A."/>
            <person name="Saif S."/>
            <person name="Shenoy N."/>
            <person name="Sisk P."/>
            <person name="Stolte C."/>
            <person name="Sykes S."/>
            <person name="Thomson T."/>
            <person name="Walk T."/>
            <person name="White J."/>
            <person name="Yandava C."/>
            <person name="Burger G."/>
            <person name="Gray M.W."/>
            <person name="Holland P.W.H."/>
            <person name="King N."/>
            <person name="Lang F.B.F."/>
            <person name="Roger A.J."/>
            <person name="Ruiz-Trillo I."/>
            <person name="Lander E."/>
            <person name="Nusbaum C."/>
        </authorList>
    </citation>
    <scope>NUCLEOTIDE SEQUENCE [LARGE SCALE GENOMIC DNA]</scope>
    <source>
        <strain evidence="2 3">ATCC 50062</strain>
    </source>
</reference>
<keyword evidence="3" id="KW-1185">Reference proteome</keyword>